<evidence type="ECO:0000313" key="2">
    <source>
        <dbReference type="EMBL" id="GIE44338.1"/>
    </source>
</evidence>
<organism evidence="3 4">
    <name type="scientific">Actinoplanes lobatus</name>
    <dbReference type="NCBI Taxonomy" id="113568"/>
    <lineage>
        <taxon>Bacteria</taxon>
        <taxon>Bacillati</taxon>
        <taxon>Actinomycetota</taxon>
        <taxon>Actinomycetes</taxon>
        <taxon>Micromonosporales</taxon>
        <taxon>Micromonosporaceae</taxon>
        <taxon>Actinoplanes</taxon>
    </lineage>
</organism>
<dbReference type="RefSeq" id="WP_188123885.1">
    <property type="nucleotide sequence ID" value="NZ_BOMP01000124.1"/>
</dbReference>
<evidence type="ECO:0000313" key="4">
    <source>
        <dbReference type="Proteomes" id="UP000590511"/>
    </source>
</evidence>
<dbReference type="Proteomes" id="UP000590511">
    <property type="component" value="Unassembled WGS sequence"/>
</dbReference>
<evidence type="ECO:0000313" key="5">
    <source>
        <dbReference type="Proteomes" id="UP000631312"/>
    </source>
</evidence>
<reference evidence="3 4" key="1">
    <citation type="submission" date="2020-08" db="EMBL/GenBank/DDBJ databases">
        <title>Sequencing the genomes of 1000 actinobacteria strains.</title>
        <authorList>
            <person name="Klenk H.-P."/>
        </authorList>
    </citation>
    <scope>NUCLEOTIDE SEQUENCE [LARGE SCALE GENOMIC DNA]</scope>
    <source>
        <strain evidence="3 4">DSM 43150</strain>
    </source>
</reference>
<sequence>MRLFRATVVADHACPPGALEHRIAGALWANATAKDLVEHIAVRVGVGRIHIGIFTRCPSDNRAQALVERALRPPGSPPPPRRRLVLRYGRSTRVPQNP</sequence>
<comment type="caution">
    <text evidence="3">The sequence shown here is derived from an EMBL/GenBank/DDBJ whole genome shotgun (WGS) entry which is preliminary data.</text>
</comment>
<dbReference type="AlphaFoldDB" id="A0A7W7MJD1"/>
<protein>
    <submittedName>
        <fullName evidence="3">Uncharacterized protein</fullName>
    </submittedName>
</protein>
<dbReference type="EMBL" id="BOMP01000124">
    <property type="protein sequence ID" value="GIE44338.1"/>
    <property type="molecule type" value="Genomic_DNA"/>
</dbReference>
<keyword evidence="5" id="KW-1185">Reference proteome</keyword>
<proteinExistence type="predicted"/>
<dbReference type="Proteomes" id="UP000631312">
    <property type="component" value="Unassembled WGS sequence"/>
</dbReference>
<gene>
    <name evidence="2" type="ORF">Alo02nite_72360</name>
    <name evidence="3" type="ORF">BJ964_006096</name>
</gene>
<evidence type="ECO:0000256" key="1">
    <source>
        <dbReference type="SAM" id="MobiDB-lite"/>
    </source>
</evidence>
<reference evidence="2 5" key="2">
    <citation type="submission" date="2021-01" db="EMBL/GenBank/DDBJ databases">
        <title>Whole genome shotgun sequence of Actinoplanes lobatus NBRC 12513.</title>
        <authorList>
            <person name="Komaki H."/>
            <person name="Tamura T."/>
        </authorList>
    </citation>
    <scope>NUCLEOTIDE SEQUENCE [LARGE SCALE GENOMIC DNA]</scope>
    <source>
        <strain evidence="2 5">NBRC 12513</strain>
    </source>
</reference>
<feature type="region of interest" description="Disordered" evidence="1">
    <location>
        <begin position="69"/>
        <end position="98"/>
    </location>
</feature>
<name>A0A7W7MJD1_9ACTN</name>
<accession>A0A7W7MJD1</accession>
<dbReference type="EMBL" id="JACHNC010000001">
    <property type="protein sequence ID" value="MBB4751935.1"/>
    <property type="molecule type" value="Genomic_DNA"/>
</dbReference>
<evidence type="ECO:0000313" key="3">
    <source>
        <dbReference type="EMBL" id="MBB4751935.1"/>
    </source>
</evidence>